<reference evidence="12" key="2">
    <citation type="submission" date="2017-10" db="EMBL/GenBank/DDBJ databases">
        <title>Ladona fulva Genome sequencing and assembly.</title>
        <authorList>
            <person name="Murali S."/>
            <person name="Richards S."/>
            <person name="Bandaranaike D."/>
            <person name="Bellair M."/>
            <person name="Blankenburg K."/>
            <person name="Chao H."/>
            <person name="Dinh H."/>
            <person name="Doddapaneni H."/>
            <person name="Dugan-Rocha S."/>
            <person name="Elkadiri S."/>
            <person name="Gnanaolivu R."/>
            <person name="Hernandez B."/>
            <person name="Skinner E."/>
            <person name="Javaid M."/>
            <person name="Lee S."/>
            <person name="Li M."/>
            <person name="Ming W."/>
            <person name="Munidasa M."/>
            <person name="Muniz J."/>
            <person name="Nguyen L."/>
            <person name="Hughes D."/>
            <person name="Osuji N."/>
            <person name="Pu L.-L."/>
            <person name="Puazo M."/>
            <person name="Qu C."/>
            <person name="Quiroz J."/>
            <person name="Raj R."/>
            <person name="Weissenberger G."/>
            <person name="Xin Y."/>
            <person name="Zou X."/>
            <person name="Han Y."/>
            <person name="Worley K."/>
            <person name="Muzny D."/>
            <person name="Gibbs R."/>
        </authorList>
    </citation>
    <scope>NUCLEOTIDE SEQUENCE</scope>
    <source>
        <strain evidence="12">Sampled in the wild</strain>
    </source>
</reference>
<evidence type="ECO:0000256" key="6">
    <source>
        <dbReference type="ARBA" id="ARBA00022660"/>
    </source>
</evidence>
<evidence type="ECO:0000313" key="12">
    <source>
        <dbReference type="EMBL" id="KAG8237116.1"/>
    </source>
</evidence>
<gene>
    <name evidence="12" type="ORF">J437_LFUL008168</name>
</gene>
<comment type="function">
    <text evidence="1">Accessory subunit of the mitochondrial membrane respiratory chain NADH dehydrogenase (Complex I), that is believed not to be involved in catalysis. Complex I functions in the transfer of electrons from NADH to the respiratory chain. The immediate electron acceptor for the enzyme is believed to be ubiquinone.</text>
</comment>
<dbReference type="GO" id="GO:0005743">
    <property type="term" value="C:mitochondrial inner membrane"/>
    <property type="evidence" value="ECO:0007669"/>
    <property type="project" value="UniProtKB-SubCell"/>
</dbReference>
<keyword evidence="6" id="KW-0679">Respiratory chain</keyword>
<dbReference type="OrthoDB" id="6241903at2759"/>
<evidence type="ECO:0000256" key="10">
    <source>
        <dbReference type="ARBA" id="ARBA00023128"/>
    </source>
</evidence>
<keyword evidence="7" id="KW-0999">Mitochondrion inner membrane</keyword>
<comment type="caution">
    <text evidence="12">The sequence shown here is derived from an EMBL/GenBank/DDBJ whole genome shotgun (WGS) entry which is preliminary data.</text>
</comment>
<sequence>MLISRGGIMLRRVLSCKNKFAVNNVAIGGSRNSGGSWAYRSAVPNYSKENWILAEFVGGFMWWWVLWHLWHDYEHITGEFPYPDPTKWTDAELGIPPDDEE</sequence>
<protein>
    <recommendedName>
        <fullName evidence="14">NADH dehydrogenase [ubiquinone] 1 beta subcomplex subunit 2, mitochondrial</fullName>
    </recommendedName>
</protein>
<name>A0A8K0KNR8_LADFU</name>
<dbReference type="Pfam" id="PF14813">
    <property type="entry name" value="NADH_B2"/>
    <property type="match status" value="1"/>
</dbReference>
<dbReference type="EMBL" id="KZ309125">
    <property type="protein sequence ID" value="KAG8237116.1"/>
    <property type="molecule type" value="Genomic_DNA"/>
</dbReference>
<evidence type="ECO:0000256" key="9">
    <source>
        <dbReference type="ARBA" id="ARBA00022982"/>
    </source>
</evidence>
<keyword evidence="8" id="KW-0809">Transit peptide</keyword>
<keyword evidence="9" id="KW-0249">Electron transport</keyword>
<comment type="subunit">
    <text evidence="4">Complex I is composed of 45 different subunits.</text>
</comment>
<evidence type="ECO:0000256" key="7">
    <source>
        <dbReference type="ARBA" id="ARBA00022792"/>
    </source>
</evidence>
<evidence type="ECO:0000256" key="2">
    <source>
        <dbReference type="ARBA" id="ARBA00004443"/>
    </source>
</evidence>
<evidence type="ECO:0000256" key="3">
    <source>
        <dbReference type="ARBA" id="ARBA00005923"/>
    </source>
</evidence>
<evidence type="ECO:0000256" key="5">
    <source>
        <dbReference type="ARBA" id="ARBA00022448"/>
    </source>
</evidence>
<dbReference type="GO" id="GO:0045271">
    <property type="term" value="C:respiratory chain complex I"/>
    <property type="evidence" value="ECO:0007669"/>
    <property type="project" value="InterPro"/>
</dbReference>
<evidence type="ECO:0000256" key="4">
    <source>
        <dbReference type="ARBA" id="ARBA00011533"/>
    </source>
</evidence>
<keyword evidence="11" id="KW-0472">Membrane</keyword>
<reference evidence="12" key="1">
    <citation type="submission" date="2013-04" db="EMBL/GenBank/DDBJ databases">
        <authorList>
            <person name="Qu J."/>
            <person name="Murali S.C."/>
            <person name="Bandaranaike D."/>
            <person name="Bellair M."/>
            <person name="Blankenburg K."/>
            <person name="Chao H."/>
            <person name="Dinh H."/>
            <person name="Doddapaneni H."/>
            <person name="Downs B."/>
            <person name="Dugan-Rocha S."/>
            <person name="Elkadiri S."/>
            <person name="Gnanaolivu R.D."/>
            <person name="Hernandez B."/>
            <person name="Javaid M."/>
            <person name="Jayaseelan J.C."/>
            <person name="Lee S."/>
            <person name="Li M."/>
            <person name="Ming W."/>
            <person name="Munidasa M."/>
            <person name="Muniz J."/>
            <person name="Nguyen L."/>
            <person name="Ongeri F."/>
            <person name="Osuji N."/>
            <person name="Pu L.-L."/>
            <person name="Puazo M."/>
            <person name="Qu C."/>
            <person name="Quiroz J."/>
            <person name="Raj R."/>
            <person name="Weissenberger G."/>
            <person name="Xin Y."/>
            <person name="Zou X."/>
            <person name="Han Y."/>
            <person name="Richards S."/>
            <person name="Worley K."/>
            <person name="Muzny D."/>
            <person name="Gibbs R."/>
        </authorList>
    </citation>
    <scope>NUCLEOTIDE SEQUENCE</scope>
    <source>
        <strain evidence="12">Sampled in the wild</strain>
    </source>
</reference>
<evidence type="ECO:0008006" key="14">
    <source>
        <dbReference type="Google" id="ProtNLM"/>
    </source>
</evidence>
<dbReference type="PANTHER" id="PTHR15223">
    <property type="entry name" value="NADH-UBIQUINONE OXIDOREDUCTASE AGGG SUBUNIT"/>
    <property type="match status" value="1"/>
</dbReference>
<keyword evidence="13" id="KW-1185">Reference proteome</keyword>
<evidence type="ECO:0000256" key="8">
    <source>
        <dbReference type="ARBA" id="ARBA00022946"/>
    </source>
</evidence>
<dbReference type="InterPro" id="IPR026627">
    <property type="entry name" value="NDUFB2_animal"/>
</dbReference>
<dbReference type="Proteomes" id="UP000792457">
    <property type="component" value="Unassembled WGS sequence"/>
</dbReference>
<evidence type="ECO:0000256" key="1">
    <source>
        <dbReference type="ARBA" id="ARBA00003195"/>
    </source>
</evidence>
<keyword evidence="5" id="KW-0813">Transport</keyword>
<evidence type="ECO:0000313" key="13">
    <source>
        <dbReference type="Proteomes" id="UP000792457"/>
    </source>
</evidence>
<dbReference type="GO" id="GO:0032981">
    <property type="term" value="P:mitochondrial respiratory chain complex I assembly"/>
    <property type="evidence" value="ECO:0007669"/>
    <property type="project" value="TreeGrafter"/>
</dbReference>
<accession>A0A8K0KNR8</accession>
<keyword evidence="10" id="KW-0496">Mitochondrion</keyword>
<evidence type="ECO:0000256" key="11">
    <source>
        <dbReference type="ARBA" id="ARBA00023136"/>
    </source>
</evidence>
<comment type="subcellular location">
    <subcellularLocation>
        <location evidence="2">Mitochondrion inner membrane</location>
        <topology evidence="2">Peripheral membrane protein</topology>
        <orientation evidence="2">Matrix side</orientation>
    </subcellularLocation>
</comment>
<comment type="similarity">
    <text evidence="3">Belongs to the complex I NDUFB2 subunit family.</text>
</comment>
<dbReference type="AlphaFoldDB" id="A0A8K0KNR8"/>
<dbReference type="PANTHER" id="PTHR15223:SF1">
    <property type="entry name" value="NADH DEHYDROGENASE [UBIQUINONE] 1 BETA SUBCOMPLEX SUBUNIT 2, MITOCHONDRIAL"/>
    <property type="match status" value="1"/>
</dbReference>
<organism evidence="12 13">
    <name type="scientific">Ladona fulva</name>
    <name type="common">Scarce chaser dragonfly</name>
    <name type="synonym">Libellula fulva</name>
    <dbReference type="NCBI Taxonomy" id="123851"/>
    <lineage>
        <taxon>Eukaryota</taxon>
        <taxon>Metazoa</taxon>
        <taxon>Ecdysozoa</taxon>
        <taxon>Arthropoda</taxon>
        <taxon>Hexapoda</taxon>
        <taxon>Insecta</taxon>
        <taxon>Pterygota</taxon>
        <taxon>Palaeoptera</taxon>
        <taxon>Odonata</taxon>
        <taxon>Epiprocta</taxon>
        <taxon>Anisoptera</taxon>
        <taxon>Libelluloidea</taxon>
        <taxon>Libellulidae</taxon>
        <taxon>Ladona</taxon>
    </lineage>
</organism>
<proteinExistence type="inferred from homology"/>